<dbReference type="EMBL" id="JASPKZ010008369">
    <property type="protein sequence ID" value="KAJ9579895.1"/>
    <property type="molecule type" value="Genomic_DNA"/>
</dbReference>
<keyword evidence="2" id="KW-1185">Reference proteome</keyword>
<reference evidence="1" key="1">
    <citation type="journal article" date="2023" name="IScience">
        <title>Live-bearing cockroach genome reveals convergent evolutionary mechanisms linked to viviparity in insects and beyond.</title>
        <authorList>
            <person name="Fouks B."/>
            <person name="Harrison M.C."/>
            <person name="Mikhailova A.A."/>
            <person name="Marchal E."/>
            <person name="English S."/>
            <person name="Carruthers M."/>
            <person name="Jennings E.C."/>
            <person name="Chiamaka E.L."/>
            <person name="Frigard R.A."/>
            <person name="Pippel M."/>
            <person name="Attardo G.M."/>
            <person name="Benoit J.B."/>
            <person name="Bornberg-Bauer E."/>
            <person name="Tobe S.S."/>
        </authorList>
    </citation>
    <scope>NUCLEOTIDE SEQUENCE</scope>
    <source>
        <strain evidence="1">Stay&amp;Tobe</strain>
    </source>
</reference>
<gene>
    <name evidence="1" type="ORF">L9F63_004446</name>
</gene>
<reference evidence="1" key="2">
    <citation type="submission" date="2023-05" db="EMBL/GenBank/DDBJ databases">
        <authorList>
            <person name="Fouks B."/>
        </authorList>
    </citation>
    <scope>NUCLEOTIDE SEQUENCE</scope>
    <source>
        <strain evidence="1">Stay&amp;Tobe</strain>
        <tissue evidence="1">Testes</tissue>
    </source>
</reference>
<comment type="caution">
    <text evidence="1">The sequence shown here is derived from an EMBL/GenBank/DDBJ whole genome shotgun (WGS) entry which is preliminary data.</text>
</comment>
<proteinExistence type="predicted"/>
<dbReference type="Proteomes" id="UP001233999">
    <property type="component" value="Unassembled WGS sequence"/>
</dbReference>
<organism evidence="1 2">
    <name type="scientific">Diploptera punctata</name>
    <name type="common">Pacific beetle cockroach</name>
    <dbReference type="NCBI Taxonomy" id="6984"/>
    <lineage>
        <taxon>Eukaryota</taxon>
        <taxon>Metazoa</taxon>
        <taxon>Ecdysozoa</taxon>
        <taxon>Arthropoda</taxon>
        <taxon>Hexapoda</taxon>
        <taxon>Insecta</taxon>
        <taxon>Pterygota</taxon>
        <taxon>Neoptera</taxon>
        <taxon>Polyneoptera</taxon>
        <taxon>Dictyoptera</taxon>
        <taxon>Blattodea</taxon>
        <taxon>Blaberoidea</taxon>
        <taxon>Blaberidae</taxon>
        <taxon>Diplopterinae</taxon>
        <taxon>Diploptera</taxon>
    </lineage>
</organism>
<dbReference type="AlphaFoldDB" id="A0AAD8E7A1"/>
<evidence type="ECO:0000313" key="2">
    <source>
        <dbReference type="Proteomes" id="UP001233999"/>
    </source>
</evidence>
<name>A0AAD8E7A1_DIPPU</name>
<protein>
    <submittedName>
        <fullName evidence="1">Uncharacterized protein</fullName>
    </submittedName>
</protein>
<sequence length="197" mass="23256">MKLSTKFLDGYISEYPLESKLGVRMIDLLDVLIEAEVFLEVTYHARDEICHIYGLYELMDISYLSLPPEVSEENPSPEHAVNILNYIVNLVRYNNLLLLRNDQHCREMKIGTGMDRFRGIRRNLRKYNSTRHCEERRIISSEDMIIKEIYRKHSEIKYAYKKGFSCKIDMTCSMEEAPIIILEGWKKLRSDIDRGII</sequence>
<accession>A0AAD8E7A1</accession>
<evidence type="ECO:0000313" key="1">
    <source>
        <dbReference type="EMBL" id="KAJ9579895.1"/>
    </source>
</evidence>